<keyword evidence="5 11" id="KW-0808">Transferase</keyword>
<feature type="binding site" evidence="11">
    <location>
        <begin position="32"/>
        <end position="37"/>
    </location>
    <ligand>
        <name>ATP</name>
        <dbReference type="ChEBI" id="CHEBI:30616"/>
    </ligand>
</feature>
<dbReference type="RefSeq" id="WP_386832550.1">
    <property type="nucleotide sequence ID" value="NZ_JBHUNP010000001.1"/>
</dbReference>
<proteinExistence type="inferred from homology"/>
<dbReference type="InterPro" id="IPR000623">
    <property type="entry name" value="Shikimate_kinase/TSH1"/>
</dbReference>
<organism evidence="12 13">
    <name type="scientific">Devosia albogilva</name>
    <dbReference type="NCBI Taxonomy" id="429726"/>
    <lineage>
        <taxon>Bacteria</taxon>
        <taxon>Pseudomonadati</taxon>
        <taxon>Pseudomonadota</taxon>
        <taxon>Alphaproteobacteria</taxon>
        <taxon>Hyphomicrobiales</taxon>
        <taxon>Devosiaceae</taxon>
        <taxon>Devosia</taxon>
    </lineage>
</organism>
<evidence type="ECO:0000256" key="1">
    <source>
        <dbReference type="ARBA" id="ARBA00004842"/>
    </source>
</evidence>
<dbReference type="InterPro" id="IPR027417">
    <property type="entry name" value="P-loop_NTPase"/>
</dbReference>
<keyword evidence="11" id="KW-0460">Magnesium</keyword>
<evidence type="ECO:0000256" key="11">
    <source>
        <dbReference type="HAMAP-Rule" id="MF_00109"/>
    </source>
</evidence>
<keyword evidence="8 11" id="KW-0067">ATP-binding</keyword>
<dbReference type="InterPro" id="IPR023000">
    <property type="entry name" value="Shikimate_kinase_CS"/>
</dbReference>
<accession>A0ABW5QIJ7</accession>
<feature type="binding site" evidence="11">
    <location>
        <position position="100"/>
    </location>
    <ligand>
        <name>substrate</name>
    </ligand>
</feature>
<dbReference type="InterPro" id="IPR031322">
    <property type="entry name" value="Shikimate/glucono_kinase"/>
</dbReference>
<evidence type="ECO:0000256" key="6">
    <source>
        <dbReference type="ARBA" id="ARBA00022741"/>
    </source>
</evidence>
<comment type="cofactor">
    <cofactor evidence="11">
        <name>Mg(2+)</name>
        <dbReference type="ChEBI" id="CHEBI:18420"/>
    </cofactor>
    <text evidence="11">Binds 1 Mg(2+) ion per subunit.</text>
</comment>
<sequence length="194" mass="21409">MTRAEAAARQHRAQELVRLLAGRPLVLVGMMGAGKTTVGRRVAGRLERTFRDSDEEIEKAAQMTIPEIFDQRGEPEFRAGETRVIARLLKEGDLVLATGGGAFVNADTRALVKSEAVSVWLKADAGILFERVSRRANRPLLKTPNPRATLERLIAERYPIYAEADVTVLSRDVPQDTVAADVIAATLRHLKQEK</sequence>
<evidence type="ECO:0000256" key="2">
    <source>
        <dbReference type="ARBA" id="ARBA00006997"/>
    </source>
</evidence>
<evidence type="ECO:0000256" key="3">
    <source>
        <dbReference type="ARBA" id="ARBA00012154"/>
    </source>
</evidence>
<dbReference type="NCBIfam" id="NF010552">
    <property type="entry name" value="PRK13946.1"/>
    <property type="match status" value="1"/>
</dbReference>
<evidence type="ECO:0000256" key="7">
    <source>
        <dbReference type="ARBA" id="ARBA00022777"/>
    </source>
</evidence>
<gene>
    <name evidence="11" type="primary">aroK</name>
    <name evidence="12" type="ORF">ACFSX5_06965</name>
</gene>
<dbReference type="PRINTS" id="PR01100">
    <property type="entry name" value="SHIKIMTKNASE"/>
</dbReference>
<evidence type="ECO:0000313" key="13">
    <source>
        <dbReference type="Proteomes" id="UP001597521"/>
    </source>
</evidence>
<keyword evidence="4 11" id="KW-0028">Amino-acid biosynthesis</keyword>
<dbReference type="Pfam" id="PF01202">
    <property type="entry name" value="SKI"/>
    <property type="match status" value="1"/>
</dbReference>
<evidence type="ECO:0000256" key="10">
    <source>
        <dbReference type="ARBA" id="ARBA00048567"/>
    </source>
</evidence>
<dbReference type="EC" id="2.7.1.71" evidence="3 11"/>
<name>A0ABW5QIJ7_9HYPH</name>
<feature type="binding site" evidence="11">
    <location>
        <position position="36"/>
    </location>
    <ligand>
        <name>Mg(2+)</name>
        <dbReference type="ChEBI" id="CHEBI:18420"/>
    </ligand>
</feature>
<evidence type="ECO:0000256" key="5">
    <source>
        <dbReference type="ARBA" id="ARBA00022679"/>
    </source>
</evidence>
<keyword evidence="7 11" id="KW-0418">Kinase</keyword>
<comment type="similarity">
    <text evidence="2 11">Belongs to the shikimate kinase family.</text>
</comment>
<dbReference type="Gene3D" id="3.40.50.300">
    <property type="entry name" value="P-loop containing nucleotide triphosphate hydrolases"/>
    <property type="match status" value="1"/>
</dbReference>
<keyword evidence="9 11" id="KW-0057">Aromatic amino acid biosynthesis</keyword>
<keyword evidence="13" id="KW-1185">Reference proteome</keyword>
<dbReference type="Proteomes" id="UP001597521">
    <property type="component" value="Unassembled WGS sequence"/>
</dbReference>
<evidence type="ECO:0000256" key="9">
    <source>
        <dbReference type="ARBA" id="ARBA00023141"/>
    </source>
</evidence>
<evidence type="ECO:0000313" key="12">
    <source>
        <dbReference type="EMBL" id="MFD2647527.1"/>
    </source>
</evidence>
<keyword evidence="11" id="KW-0963">Cytoplasm</keyword>
<keyword evidence="6 11" id="KW-0547">Nucleotide-binding</keyword>
<evidence type="ECO:0000256" key="4">
    <source>
        <dbReference type="ARBA" id="ARBA00022605"/>
    </source>
</evidence>
<comment type="catalytic activity">
    <reaction evidence="10 11">
        <text>shikimate + ATP = 3-phosphoshikimate + ADP + H(+)</text>
        <dbReference type="Rhea" id="RHEA:13121"/>
        <dbReference type="ChEBI" id="CHEBI:15378"/>
        <dbReference type="ChEBI" id="CHEBI:30616"/>
        <dbReference type="ChEBI" id="CHEBI:36208"/>
        <dbReference type="ChEBI" id="CHEBI:145989"/>
        <dbReference type="ChEBI" id="CHEBI:456216"/>
        <dbReference type="EC" id="2.7.1.71"/>
    </reaction>
</comment>
<feature type="binding site" evidence="11">
    <location>
        <position position="54"/>
    </location>
    <ligand>
        <name>substrate</name>
    </ligand>
</feature>
<comment type="caution">
    <text evidence="11">Lacks conserved residue(s) required for the propagation of feature annotation.</text>
</comment>
<feature type="binding site" evidence="11">
    <location>
        <position position="138"/>
    </location>
    <ligand>
        <name>ATP</name>
        <dbReference type="ChEBI" id="CHEBI:30616"/>
    </ligand>
</feature>
<dbReference type="CDD" id="cd00464">
    <property type="entry name" value="SK"/>
    <property type="match status" value="1"/>
</dbReference>
<keyword evidence="11" id="KW-0479">Metal-binding</keyword>
<protein>
    <recommendedName>
        <fullName evidence="3 11">Shikimate kinase</fullName>
        <shortName evidence="11">SK</shortName>
        <ecNumber evidence="3 11">2.7.1.71</ecNumber>
    </recommendedName>
</protein>
<dbReference type="HAMAP" id="MF_00109">
    <property type="entry name" value="Shikimate_kinase"/>
    <property type="match status" value="1"/>
</dbReference>
<feature type="binding site" evidence="11">
    <location>
        <position position="78"/>
    </location>
    <ligand>
        <name>substrate</name>
    </ligand>
</feature>
<dbReference type="GO" id="GO:0004765">
    <property type="term" value="F:shikimate kinase activity"/>
    <property type="evidence" value="ECO:0007669"/>
    <property type="project" value="UniProtKB-EC"/>
</dbReference>
<reference evidence="13" key="1">
    <citation type="journal article" date="2019" name="Int. J. Syst. Evol. Microbiol.">
        <title>The Global Catalogue of Microorganisms (GCM) 10K type strain sequencing project: providing services to taxonomists for standard genome sequencing and annotation.</title>
        <authorList>
            <consortium name="The Broad Institute Genomics Platform"/>
            <consortium name="The Broad Institute Genome Sequencing Center for Infectious Disease"/>
            <person name="Wu L."/>
            <person name="Ma J."/>
        </authorList>
    </citation>
    <scope>NUCLEOTIDE SEQUENCE [LARGE SCALE GENOMIC DNA]</scope>
    <source>
        <strain evidence="13">CCM 7427</strain>
    </source>
</reference>
<comment type="caution">
    <text evidence="12">The sequence shown here is derived from an EMBL/GenBank/DDBJ whole genome shotgun (WGS) entry which is preliminary data.</text>
</comment>
<comment type="function">
    <text evidence="11">Catalyzes the specific phosphorylation of the 3-hydroxyl group of shikimic acid using ATP as a cosubstrate.</text>
</comment>
<comment type="subunit">
    <text evidence="11">Monomer.</text>
</comment>
<dbReference type="PANTHER" id="PTHR21087">
    <property type="entry name" value="SHIKIMATE KINASE"/>
    <property type="match status" value="1"/>
</dbReference>
<comment type="subcellular location">
    <subcellularLocation>
        <location evidence="11">Cytoplasm</location>
    </subcellularLocation>
</comment>
<dbReference type="PROSITE" id="PS01128">
    <property type="entry name" value="SHIKIMATE_KINASE"/>
    <property type="match status" value="1"/>
</dbReference>
<evidence type="ECO:0000256" key="8">
    <source>
        <dbReference type="ARBA" id="ARBA00022840"/>
    </source>
</evidence>
<dbReference type="SUPFAM" id="SSF52540">
    <property type="entry name" value="P-loop containing nucleoside triphosphate hydrolases"/>
    <property type="match status" value="1"/>
</dbReference>
<dbReference type="EMBL" id="JBHUNP010000001">
    <property type="protein sequence ID" value="MFD2647527.1"/>
    <property type="molecule type" value="Genomic_DNA"/>
</dbReference>
<dbReference type="PANTHER" id="PTHR21087:SF16">
    <property type="entry name" value="SHIKIMATE KINASE 1, CHLOROPLASTIC"/>
    <property type="match status" value="1"/>
</dbReference>
<comment type="pathway">
    <text evidence="1 11">Metabolic intermediate biosynthesis; chorismate biosynthesis; chorismate from D-erythrose 4-phosphate and phosphoenolpyruvate: step 5/7.</text>
</comment>
<feature type="binding site" evidence="11">
    <location>
        <position position="157"/>
    </location>
    <ligand>
        <name>substrate</name>
    </ligand>
</feature>